<proteinExistence type="predicted"/>
<dbReference type="EMBL" id="JAQAGZ010000016">
    <property type="protein sequence ID" value="MCZ8515276.1"/>
    <property type="molecule type" value="Genomic_DNA"/>
</dbReference>
<feature type="compositionally biased region" description="Basic and acidic residues" evidence="1">
    <location>
        <begin position="108"/>
        <end position="118"/>
    </location>
</feature>
<evidence type="ECO:0008006" key="4">
    <source>
        <dbReference type="Google" id="ProtNLM"/>
    </source>
</evidence>
<evidence type="ECO:0000313" key="2">
    <source>
        <dbReference type="EMBL" id="MCZ8515276.1"/>
    </source>
</evidence>
<dbReference type="Proteomes" id="UP001527882">
    <property type="component" value="Unassembled WGS sequence"/>
</dbReference>
<name>A0ABT4QEG7_9BACL</name>
<keyword evidence="3" id="KW-1185">Reference proteome</keyword>
<protein>
    <recommendedName>
        <fullName evidence="4">Phytanoyl-CoA dioxygenase</fullName>
    </recommendedName>
</protein>
<organism evidence="2 3">
    <name type="scientific">Paenibacillus gyeongsangnamensis</name>
    <dbReference type="NCBI Taxonomy" id="3388067"/>
    <lineage>
        <taxon>Bacteria</taxon>
        <taxon>Bacillati</taxon>
        <taxon>Bacillota</taxon>
        <taxon>Bacilli</taxon>
        <taxon>Bacillales</taxon>
        <taxon>Paenibacillaceae</taxon>
        <taxon>Paenibacillus</taxon>
    </lineage>
</organism>
<dbReference type="RefSeq" id="WP_269883803.1">
    <property type="nucleotide sequence ID" value="NZ_JAQAGZ010000016.1"/>
</dbReference>
<dbReference type="Gene3D" id="2.60.120.620">
    <property type="entry name" value="q2cbj1_9rhob like domain"/>
    <property type="match status" value="1"/>
</dbReference>
<dbReference type="SUPFAM" id="SSF51197">
    <property type="entry name" value="Clavaminate synthase-like"/>
    <property type="match status" value="1"/>
</dbReference>
<evidence type="ECO:0000313" key="3">
    <source>
        <dbReference type="Proteomes" id="UP001527882"/>
    </source>
</evidence>
<reference evidence="2 3" key="1">
    <citation type="submission" date="2022-12" db="EMBL/GenBank/DDBJ databases">
        <title>Draft genome sequence of Paenibacillus sp. dW9.</title>
        <authorList>
            <person name="Choi E.-W."/>
            <person name="Kim D.-U."/>
        </authorList>
    </citation>
    <scope>NUCLEOTIDE SEQUENCE [LARGE SCALE GENOMIC DNA]</scope>
    <source>
        <strain evidence="3">dW9</strain>
    </source>
</reference>
<sequence length="251" mass="28143">MELTYQQKRSLLEEGYVKVTGVIPKIMVDRALRHINHSIGEGINVSDIPIFRARSYCPELQGEAPVSDLYNKTAVKDLVESLIGSGLAKPVRSGQIALRFPSLQDPPNDPRPHLDGMHTKTNGVPEGKINNFTLLVGVLLSPVRGTNEGNFTVWPGTHHRYEQYFREHGPDSLLNGMPPIPLSAPIQTTGEPGDVFLVHYQLAHGVAPNVSPFPRYAVFFRVSHIDHEKDWRAPMTDIWLHWPGIRELEPK</sequence>
<gene>
    <name evidence="2" type="ORF">O9H85_23245</name>
</gene>
<evidence type="ECO:0000256" key="1">
    <source>
        <dbReference type="SAM" id="MobiDB-lite"/>
    </source>
</evidence>
<feature type="region of interest" description="Disordered" evidence="1">
    <location>
        <begin position="101"/>
        <end position="123"/>
    </location>
</feature>
<accession>A0ABT4QEG7</accession>
<comment type="caution">
    <text evidence="2">The sequence shown here is derived from an EMBL/GenBank/DDBJ whole genome shotgun (WGS) entry which is preliminary data.</text>
</comment>